<dbReference type="EMBL" id="BRXZ01008550">
    <property type="protein sequence ID" value="GMI27912.1"/>
    <property type="molecule type" value="Genomic_DNA"/>
</dbReference>
<comment type="caution">
    <text evidence="2">The sequence shown here is derived from an EMBL/GenBank/DDBJ whole genome shotgun (WGS) entry which is preliminary data.</text>
</comment>
<evidence type="ECO:0000256" key="1">
    <source>
        <dbReference type="SAM" id="MobiDB-lite"/>
    </source>
</evidence>
<proteinExistence type="predicted"/>
<gene>
    <name evidence="2" type="ORF">TrRE_jg3710</name>
</gene>
<reference evidence="2" key="1">
    <citation type="submission" date="2022-07" db="EMBL/GenBank/DDBJ databases">
        <title>Genome analysis of Parmales, a sister group of diatoms, reveals the evolutionary specialization of diatoms from phago-mixotrophs to photoautotrophs.</title>
        <authorList>
            <person name="Ban H."/>
            <person name="Sato S."/>
            <person name="Yoshikawa S."/>
            <person name="Kazumasa Y."/>
            <person name="Nakamura Y."/>
            <person name="Ichinomiya M."/>
            <person name="Saitoh K."/>
            <person name="Sato N."/>
            <person name="Blanc-Mathieu R."/>
            <person name="Endo H."/>
            <person name="Kuwata A."/>
            <person name="Ogata H."/>
        </authorList>
    </citation>
    <scope>NUCLEOTIDE SEQUENCE</scope>
</reference>
<evidence type="ECO:0000313" key="2">
    <source>
        <dbReference type="EMBL" id="GMI27912.1"/>
    </source>
</evidence>
<keyword evidence="3" id="KW-1185">Reference proteome</keyword>
<name>A0A9W7FYP2_9STRA</name>
<organism evidence="2 3">
    <name type="scientific">Triparma retinervis</name>
    <dbReference type="NCBI Taxonomy" id="2557542"/>
    <lineage>
        <taxon>Eukaryota</taxon>
        <taxon>Sar</taxon>
        <taxon>Stramenopiles</taxon>
        <taxon>Ochrophyta</taxon>
        <taxon>Bolidophyceae</taxon>
        <taxon>Parmales</taxon>
        <taxon>Triparmaceae</taxon>
        <taxon>Triparma</taxon>
    </lineage>
</organism>
<dbReference type="AlphaFoldDB" id="A0A9W7FYP2"/>
<dbReference type="Proteomes" id="UP001165082">
    <property type="component" value="Unassembled WGS sequence"/>
</dbReference>
<accession>A0A9W7FYP2</accession>
<sequence length="52" mass="5470">MGQVTGGAESLGHMKRGIELLEGEIVEGEKGGNDMEEEGKEGVIPVSQLLCQ</sequence>
<protein>
    <submittedName>
        <fullName evidence="2">Uncharacterized protein</fullName>
    </submittedName>
</protein>
<feature type="region of interest" description="Disordered" evidence="1">
    <location>
        <begin position="29"/>
        <end position="52"/>
    </location>
</feature>
<feature type="non-terminal residue" evidence="2">
    <location>
        <position position="1"/>
    </location>
</feature>
<evidence type="ECO:0000313" key="3">
    <source>
        <dbReference type="Proteomes" id="UP001165082"/>
    </source>
</evidence>